<keyword evidence="3" id="KW-1185">Reference proteome</keyword>
<proteinExistence type="predicted"/>
<dbReference type="RefSeq" id="WP_129471516.1">
    <property type="nucleotide sequence ID" value="NZ_SAWZ01000006.1"/>
</dbReference>
<feature type="domain" description="PilZ" evidence="1">
    <location>
        <begin position="5"/>
        <end position="108"/>
    </location>
</feature>
<comment type="caution">
    <text evidence="2">The sequence shown here is derived from an EMBL/GenBank/DDBJ whole genome shotgun (WGS) entry which is preliminary data.</text>
</comment>
<dbReference type="GO" id="GO:0035438">
    <property type="term" value="F:cyclic-di-GMP binding"/>
    <property type="evidence" value="ECO:0007669"/>
    <property type="project" value="InterPro"/>
</dbReference>
<protein>
    <submittedName>
        <fullName evidence="2">PilZ domain-containing protein</fullName>
    </submittedName>
</protein>
<dbReference type="Gene3D" id="2.40.10.220">
    <property type="entry name" value="predicted glycosyltransferase like domains"/>
    <property type="match status" value="1"/>
</dbReference>
<sequence>MIHDLRRAPRQPVRETMTVTDAMTDVPMGQVGNLSETGMLLIAHVPVGENVLYQLQFPVSGIHGSETIDVGAQVLWHGMANTPGRVWAGLRFLTVSEAHLQALRAWIARAATQPR</sequence>
<evidence type="ECO:0000259" key="1">
    <source>
        <dbReference type="Pfam" id="PF07238"/>
    </source>
</evidence>
<accession>A0A4Q1JUU4</accession>
<gene>
    <name evidence="2" type="ORF">EPA99_12220</name>
</gene>
<organism evidence="2 3">
    <name type="scientific">Pseudoxanthomonas composti</name>
    <dbReference type="NCBI Taxonomy" id="2137479"/>
    <lineage>
        <taxon>Bacteria</taxon>
        <taxon>Pseudomonadati</taxon>
        <taxon>Pseudomonadota</taxon>
        <taxon>Gammaproteobacteria</taxon>
        <taxon>Lysobacterales</taxon>
        <taxon>Lysobacteraceae</taxon>
        <taxon>Pseudoxanthomonas</taxon>
    </lineage>
</organism>
<dbReference type="OrthoDB" id="5625505at2"/>
<dbReference type="InterPro" id="IPR009875">
    <property type="entry name" value="PilZ_domain"/>
</dbReference>
<evidence type="ECO:0000313" key="3">
    <source>
        <dbReference type="Proteomes" id="UP000289784"/>
    </source>
</evidence>
<evidence type="ECO:0000313" key="2">
    <source>
        <dbReference type="EMBL" id="RXR04245.1"/>
    </source>
</evidence>
<name>A0A4Q1JUU4_9GAMM</name>
<dbReference type="EMBL" id="SAWZ01000006">
    <property type="protein sequence ID" value="RXR04245.1"/>
    <property type="molecule type" value="Genomic_DNA"/>
</dbReference>
<dbReference type="AlphaFoldDB" id="A0A4Q1JUU4"/>
<dbReference type="Pfam" id="PF07238">
    <property type="entry name" value="PilZ"/>
    <property type="match status" value="1"/>
</dbReference>
<dbReference type="Proteomes" id="UP000289784">
    <property type="component" value="Unassembled WGS sequence"/>
</dbReference>
<reference evidence="2 3" key="1">
    <citation type="submission" date="2019-01" db="EMBL/GenBank/DDBJ databases">
        <title>Pseudoxanthomonas composti sp. nov., isolated from compost.</title>
        <authorList>
            <person name="Yang G."/>
        </authorList>
    </citation>
    <scope>NUCLEOTIDE SEQUENCE [LARGE SCALE GENOMIC DNA]</scope>
    <source>
        <strain evidence="2 3">GSS15</strain>
    </source>
</reference>